<accession>A0A9W4UKA4</accession>
<organism evidence="2 3">
    <name type="scientific">Periconia digitata</name>
    <dbReference type="NCBI Taxonomy" id="1303443"/>
    <lineage>
        <taxon>Eukaryota</taxon>
        <taxon>Fungi</taxon>
        <taxon>Dikarya</taxon>
        <taxon>Ascomycota</taxon>
        <taxon>Pezizomycotina</taxon>
        <taxon>Dothideomycetes</taxon>
        <taxon>Pleosporomycetidae</taxon>
        <taxon>Pleosporales</taxon>
        <taxon>Massarineae</taxon>
        <taxon>Periconiaceae</taxon>
        <taxon>Periconia</taxon>
    </lineage>
</organism>
<sequence length="153" mass="16810">MPPLCNNNPPNSLTRPYLRSISTAHSPAASPGPSTQAFDPPCTRGDQSSKNFCSILVAPVMQYPAHKVDIGISDGLRTKHIVSHKAHTPITIIRTPTILDCLWEILHHTSQPREPLGQGSCDRPRAPPNINHLPFASPRISIDQVPHTKSRRL</sequence>
<feature type="region of interest" description="Disordered" evidence="1">
    <location>
        <begin position="112"/>
        <end position="137"/>
    </location>
</feature>
<dbReference type="Proteomes" id="UP001152607">
    <property type="component" value="Unassembled WGS sequence"/>
</dbReference>
<reference evidence="2" key="1">
    <citation type="submission" date="2023-01" db="EMBL/GenBank/DDBJ databases">
        <authorList>
            <person name="Van Ghelder C."/>
            <person name="Rancurel C."/>
        </authorList>
    </citation>
    <scope>NUCLEOTIDE SEQUENCE</scope>
    <source>
        <strain evidence="2">CNCM I-4278</strain>
    </source>
</reference>
<dbReference type="EMBL" id="CAOQHR010000006">
    <property type="protein sequence ID" value="CAI6336582.1"/>
    <property type="molecule type" value="Genomic_DNA"/>
</dbReference>
<proteinExistence type="predicted"/>
<dbReference type="AlphaFoldDB" id="A0A9W4UKA4"/>
<name>A0A9W4UKA4_9PLEO</name>
<comment type="caution">
    <text evidence="2">The sequence shown here is derived from an EMBL/GenBank/DDBJ whole genome shotgun (WGS) entry which is preliminary data.</text>
</comment>
<evidence type="ECO:0000313" key="2">
    <source>
        <dbReference type="EMBL" id="CAI6336582.1"/>
    </source>
</evidence>
<gene>
    <name evidence="2" type="ORF">PDIGIT_LOCUS9685</name>
</gene>
<protein>
    <submittedName>
        <fullName evidence="2">Uncharacterized protein</fullName>
    </submittedName>
</protein>
<evidence type="ECO:0000256" key="1">
    <source>
        <dbReference type="SAM" id="MobiDB-lite"/>
    </source>
</evidence>
<evidence type="ECO:0000313" key="3">
    <source>
        <dbReference type="Proteomes" id="UP001152607"/>
    </source>
</evidence>
<keyword evidence="3" id="KW-1185">Reference proteome</keyword>
<feature type="region of interest" description="Disordered" evidence="1">
    <location>
        <begin position="23"/>
        <end position="43"/>
    </location>
</feature>